<evidence type="ECO:0000313" key="4">
    <source>
        <dbReference type="EMBL" id="EDQ01330.1"/>
    </source>
</evidence>
<evidence type="ECO:0000313" key="5">
    <source>
        <dbReference type="Proteomes" id="UP000005839"/>
    </source>
</evidence>
<organism evidence="4 5">
    <name type="scientific">Shewanella benthica KT99</name>
    <dbReference type="NCBI Taxonomy" id="314608"/>
    <lineage>
        <taxon>Bacteria</taxon>
        <taxon>Pseudomonadati</taxon>
        <taxon>Pseudomonadota</taxon>
        <taxon>Gammaproteobacteria</taxon>
        <taxon>Alteromonadales</taxon>
        <taxon>Shewanellaceae</taxon>
        <taxon>Shewanella</taxon>
    </lineage>
</organism>
<feature type="region of interest" description="Disordered" evidence="2">
    <location>
        <begin position="200"/>
        <end position="224"/>
    </location>
</feature>
<protein>
    <recommendedName>
        <fullName evidence="3">Dinitrogenase iron-molybdenum cofactor biosynthesis domain-containing protein</fullName>
    </recommendedName>
</protein>
<dbReference type="Proteomes" id="UP000005839">
    <property type="component" value="Unassembled WGS sequence"/>
</dbReference>
<dbReference type="EMBL" id="ABIC01000010">
    <property type="protein sequence ID" value="EDQ01330.1"/>
    <property type="molecule type" value="Genomic_DNA"/>
</dbReference>
<dbReference type="AlphaFoldDB" id="A9D4X6"/>
<feature type="compositionally biased region" description="Polar residues" evidence="2">
    <location>
        <begin position="200"/>
        <end position="211"/>
    </location>
</feature>
<evidence type="ECO:0000256" key="1">
    <source>
        <dbReference type="ARBA" id="ARBA00023231"/>
    </source>
</evidence>
<reference evidence="4 5" key="1">
    <citation type="submission" date="2007-10" db="EMBL/GenBank/DDBJ databases">
        <authorList>
            <person name="Yayanos A."/>
            <person name="Ferriera S."/>
            <person name="Johnson J."/>
            <person name="Kravitz S."/>
            <person name="Halpern A."/>
            <person name="Remington K."/>
            <person name="Beeson K."/>
            <person name="Tran B."/>
            <person name="Rogers Y.-H."/>
            <person name="Friedman R."/>
            <person name="Venter J.C."/>
        </authorList>
    </citation>
    <scope>NUCLEOTIDE SEQUENCE [LARGE SCALE GENOMIC DNA]</scope>
    <source>
        <strain evidence="4 5">KT99</strain>
    </source>
</reference>
<evidence type="ECO:0000259" key="3">
    <source>
        <dbReference type="Pfam" id="PF02579"/>
    </source>
</evidence>
<comment type="caution">
    <text evidence="4">The sequence shown here is derived from an EMBL/GenBank/DDBJ whole genome shotgun (WGS) entry which is preliminary data.</text>
</comment>
<dbReference type="SUPFAM" id="SSF53146">
    <property type="entry name" value="Nitrogenase accessory factor-like"/>
    <property type="match status" value="1"/>
</dbReference>
<dbReference type="InterPro" id="IPR036105">
    <property type="entry name" value="DiNase_FeMo-co_biosyn_sf"/>
</dbReference>
<evidence type="ECO:0000256" key="2">
    <source>
        <dbReference type="SAM" id="MobiDB-lite"/>
    </source>
</evidence>
<name>A9D4X6_9GAMM</name>
<dbReference type="InterPro" id="IPR003731">
    <property type="entry name" value="Di-Nase_FeMo-co_biosynth"/>
</dbReference>
<gene>
    <name evidence="4" type="ORF">KT99_01796</name>
</gene>
<dbReference type="STRING" id="314608.KT99_01796"/>
<proteinExistence type="predicted"/>
<keyword evidence="5" id="KW-1185">Reference proteome</keyword>
<dbReference type="Gene3D" id="3.30.420.130">
    <property type="entry name" value="Dinitrogenase iron-molybdenum cofactor biosynthesis domain"/>
    <property type="match status" value="1"/>
</dbReference>
<dbReference type="Pfam" id="PF02579">
    <property type="entry name" value="Nitro_FeMo-Co"/>
    <property type="match status" value="1"/>
</dbReference>
<feature type="domain" description="Dinitrogenase iron-molybdenum cofactor biosynthesis" evidence="3">
    <location>
        <begin position="10"/>
        <end position="97"/>
    </location>
</feature>
<keyword evidence="1" id="KW-0535">Nitrogen fixation</keyword>
<sequence>MIIAMPMSRDRLASHFTKAQQIGFFNEQHQLIASFANPALLAAGCSAKKAMLELIINNKTNIIIVQHIGERMLGKLLDAGISVSKGDSSLCLEELLKTTRNLNLRLLDASQGRVSLNHEKKGGCCGGNAGDGKSGGCGCGSHSHSGDTDVHCDAQGSGSIGKRSGGCCGGHAAHEHSGNKKSGGCGCGGKAKGRTESVMSHLTKQENTASVQEREVSYAGFRKQ</sequence>
<accession>A9D4X6</accession>